<feature type="compositionally biased region" description="Basic and acidic residues" evidence="1">
    <location>
        <begin position="68"/>
        <end position="91"/>
    </location>
</feature>
<evidence type="ECO:0000313" key="3">
    <source>
        <dbReference type="Proteomes" id="UP000785679"/>
    </source>
</evidence>
<accession>A0A8J8P2T3</accession>
<protein>
    <submittedName>
        <fullName evidence="2">Uncharacterized protein</fullName>
    </submittedName>
</protein>
<keyword evidence="3" id="KW-1185">Reference proteome</keyword>
<name>A0A8J8P2T3_HALGN</name>
<evidence type="ECO:0000313" key="2">
    <source>
        <dbReference type="EMBL" id="TNV86067.1"/>
    </source>
</evidence>
<dbReference type="Proteomes" id="UP000785679">
    <property type="component" value="Unassembled WGS sequence"/>
</dbReference>
<sequence length="189" mass="21206">MMESNLSSIKGELQISQLKSAAQAAQSLNTTMRQGYITLGSGSSELQQLSQPRANAPSSSAERRRIHSARETKQGGKSNDMGDHPKQESNRGIDAYQRNYLERQRVLSERGSNDQITSFATDLQEPRILKSPLSNSGQENVAQAFIMSDDKIANKLHQMRTDYDKIKNEIQQTLVQAHTLTSEERRNSR</sequence>
<comment type="caution">
    <text evidence="2">The sequence shown here is derived from an EMBL/GenBank/DDBJ whole genome shotgun (WGS) entry which is preliminary data.</text>
</comment>
<feature type="region of interest" description="Disordered" evidence="1">
    <location>
        <begin position="43"/>
        <end position="95"/>
    </location>
</feature>
<dbReference type="EMBL" id="RRYP01001339">
    <property type="protein sequence ID" value="TNV86067.1"/>
    <property type="molecule type" value="Genomic_DNA"/>
</dbReference>
<reference evidence="2" key="1">
    <citation type="submission" date="2019-06" db="EMBL/GenBank/DDBJ databases">
        <authorList>
            <person name="Zheng W."/>
        </authorList>
    </citation>
    <scope>NUCLEOTIDE SEQUENCE</scope>
    <source>
        <strain evidence="2">QDHG01</strain>
    </source>
</reference>
<gene>
    <name evidence="2" type="ORF">FGO68_gene7592</name>
</gene>
<dbReference type="AlphaFoldDB" id="A0A8J8P2T3"/>
<evidence type="ECO:0000256" key="1">
    <source>
        <dbReference type="SAM" id="MobiDB-lite"/>
    </source>
</evidence>
<proteinExistence type="predicted"/>
<organism evidence="2 3">
    <name type="scientific">Halteria grandinella</name>
    <dbReference type="NCBI Taxonomy" id="5974"/>
    <lineage>
        <taxon>Eukaryota</taxon>
        <taxon>Sar</taxon>
        <taxon>Alveolata</taxon>
        <taxon>Ciliophora</taxon>
        <taxon>Intramacronucleata</taxon>
        <taxon>Spirotrichea</taxon>
        <taxon>Stichotrichia</taxon>
        <taxon>Sporadotrichida</taxon>
        <taxon>Halteriidae</taxon>
        <taxon>Halteria</taxon>
    </lineage>
</organism>